<comment type="caution">
    <text evidence="2">The sequence shown here is derived from an EMBL/GenBank/DDBJ whole genome shotgun (WGS) entry which is preliminary data.</text>
</comment>
<organism evidence="2 3">
    <name type="scientific">Trametes cubensis</name>
    <dbReference type="NCBI Taxonomy" id="1111947"/>
    <lineage>
        <taxon>Eukaryota</taxon>
        <taxon>Fungi</taxon>
        <taxon>Dikarya</taxon>
        <taxon>Basidiomycota</taxon>
        <taxon>Agaricomycotina</taxon>
        <taxon>Agaricomycetes</taxon>
        <taxon>Polyporales</taxon>
        <taxon>Polyporaceae</taxon>
        <taxon>Trametes</taxon>
    </lineage>
</organism>
<evidence type="ECO:0000313" key="3">
    <source>
        <dbReference type="Proteomes" id="UP001215151"/>
    </source>
</evidence>
<evidence type="ECO:0000313" key="2">
    <source>
        <dbReference type="EMBL" id="KAJ8456419.1"/>
    </source>
</evidence>
<dbReference type="EMBL" id="JAPEVG010000682">
    <property type="protein sequence ID" value="KAJ8456419.1"/>
    <property type="molecule type" value="Genomic_DNA"/>
</dbReference>
<evidence type="ECO:0000256" key="1">
    <source>
        <dbReference type="SAM" id="MobiDB-lite"/>
    </source>
</evidence>
<proteinExistence type="predicted"/>
<keyword evidence="3" id="KW-1185">Reference proteome</keyword>
<feature type="compositionally biased region" description="Basic and acidic residues" evidence="1">
    <location>
        <begin position="44"/>
        <end position="57"/>
    </location>
</feature>
<reference evidence="2" key="1">
    <citation type="submission" date="2022-11" db="EMBL/GenBank/DDBJ databases">
        <title>Genome Sequence of Cubamyces cubensis.</title>
        <authorList>
            <person name="Buettner E."/>
        </authorList>
    </citation>
    <scope>NUCLEOTIDE SEQUENCE</scope>
    <source>
        <strain evidence="2">MPL-01</strain>
    </source>
</reference>
<accession>A0AAD7TGF7</accession>
<gene>
    <name evidence="2" type="ORF">ONZ51_g12137</name>
</gene>
<protein>
    <submittedName>
        <fullName evidence="2">Uncharacterized protein</fullName>
    </submittedName>
</protein>
<dbReference type="AlphaFoldDB" id="A0AAD7TGF7"/>
<name>A0AAD7TGF7_9APHY</name>
<feature type="region of interest" description="Disordered" evidence="1">
    <location>
        <begin position="19"/>
        <end position="60"/>
    </location>
</feature>
<sequence length="121" mass="12747">MSLLQPELELYCLSSPLNSCPTSPQAIPQPEATPAVAEDATVGARHEGSQHSTDHIFDTSPVGTAKHQAAKAAADLEANEDNVAAMPVEESATVVAARRRLTFEHVLRSPQDDGLTFGLGS</sequence>
<dbReference type="Proteomes" id="UP001215151">
    <property type="component" value="Unassembled WGS sequence"/>
</dbReference>